<proteinExistence type="predicted"/>
<organism evidence="3 4">
    <name type="scientific">Paenibacillus montaniterrae</name>
    <dbReference type="NCBI Taxonomy" id="429341"/>
    <lineage>
        <taxon>Bacteria</taxon>
        <taxon>Bacillati</taxon>
        <taxon>Bacillota</taxon>
        <taxon>Bacilli</taxon>
        <taxon>Bacillales</taxon>
        <taxon>Paenibacillaceae</taxon>
        <taxon>Paenibacillus</taxon>
    </lineage>
</organism>
<dbReference type="GO" id="GO:0016020">
    <property type="term" value="C:membrane"/>
    <property type="evidence" value="ECO:0007669"/>
    <property type="project" value="TreeGrafter"/>
</dbReference>
<accession>A0A919YNV2</accession>
<dbReference type="PROSITE" id="PS51677">
    <property type="entry name" value="NODB"/>
    <property type="match status" value="1"/>
</dbReference>
<evidence type="ECO:0000313" key="3">
    <source>
        <dbReference type="EMBL" id="GIP15539.1"/>
    </source>
</evidence>
<dbReference type="Pfam" id="PF01522">
    <property type="entry name" value="Polysacc_deac_1"/>
    <property type="match status" value="1"/>
</dbReference>
<dbReference type="Proteomes" id="UP000683139">
    <property type="component" value="Unassembled WGS sequence"/>
</dbReference>
<dbReference type="InterPro" id="IPR011330">
    <property type="entry name" value="Glyco_hydro/deAcase_b/a-brl"/>
</dbReference>
<dbReference type="GO" id="GO:0005975">
    <property type="term" value="P:carbohydrate metabolic process"/>
    <property type="evidence" value="ECO:0007669"/>
    <property type="project" value="InterPro"/>
</dbReference>
<keyword evidence="1" id="KW-0732">Signal</keyword>
<dbReference type="NCBIfam" id="TIGR02884">
    <property type="entry name" value="spore_pdaA"/>
    <property type="match status" value="1"/>
</dbReference>
<feature type="domain" description="NodB homology" evidence="2">
    <location>
        <begin position="71"/>
        <end position="252"/>
    </location>
</feature>
<evidence type="ECO:0000256" key="1">
    <source>
        <dbReference type="SAM" id="SignalP"/>
    </source>
</evidence>
<dbReference type="PANTHER" id="PTHR10587:SF78">
    <property type="entry name" value="PEPTIDOGLYCAN-N-ACETYLMURAMIC ACID DEACETYLASE PDAA"/>
    <property type="match status" value="1"/>
</dbReference>
<protein>
    <submittedName>
        <fullName evidence="3">Delta-lactam-biosynthetic de-N-acetylase</fullName>
    </submittedName>
</protein>
<evidence type="ECO:0000259" key="2">
    <source>
        <dbReference type="PROSITE" id="PS51677"/>
    </source>
</evidence>
<dbReference type="InterPro" id="IPR002509">
    <property type="entry name" value="NODB_dom"/>
</dbReference>
<dbReference type="GO" id="GO:0016810">
    <property type="term" value="F:hydrolase activity, acting on carbon-nitrogen (but not peptide) bonds"/>
    <property type="evidence" value="ECO:0007669"/>
    <property type="project" value="InterPro"/>
</dbReference>
<dbReference type="PANTHER" id="PTHR10587">
    <property type="entry name" value="GLYCOSYL TRANSFERASE-RELATED"/>
    <property type="match status" value="1"/>
</dbReference>
<gene>
    <name evidence="3" type="ORF">J40TS1_11810</name>
</gene>
<dbReference type="CDD" id="cd10948">
    <property type="entry name" value="CE4_BsPdaA_like"/>
    <property type="match status" value="1"/>
</dbReference>
<comment type="caution">
    <text evidence="3">The sequence shown here is derived from an EMBL/GenBank/DDBJ whole genome shotgun (WGS) entry which is preliminary data.</text>
</comment>
<dbReference type="InterPro" id="IPR014235">
    <property type="entry name" value="Spore_PdaA"/>
</dbReference>
<evidence type="ECO:0000313" key="4">
    <source>
        <dbReference type="Proteomes" id="UP000683139"/>
    </source>
</evidence>
<keyword evidence="4" id="KW-1185">Reference proteome</keyword>
<dbReference type="SUPFAM" id="SSF88713">
    <property type="entry name" value="Glycoside hydrolase/deacetylase"/>
    <property type="match status" value="1"/>
</dbReference>
<sequence length="267" mass="30321">MRRIYKKTMLVIMLVLMFMANALMVEADGDKAFHFGFKRSVGGQLPSIQEEGFAHILDQNEALFIGNTSKKVLYLTFDNGYENGFTAPILDTLREKKVPAAFFVTGHYVKDQPELIKRMVDEGHIVGNHSWSHPDMTTMSNDQIRQELARVKDGVAAISSQKSMHYLRPPRGIFNDRVLAVSREEGYTSVFWSLAYKDWEVNNQKGADYAYQQIMKQLHPGSIMLIHSVSSDNAAALPRVIDDARAKGYEFESLDMLMAEKLLPFSF</sequence>
<name>A0A919YNV2_9BACL</name>
<feature type="signal peptide" evidence="1">
    <location>
        <begin position="1"/>
        <end position="27"/>
    </location>
</feature>
<reference evidence="3" key="1">
    <citation type="submission" date="2021-03" db="EMBL/GenBank/DDBJ databases">
        <title>Antimicrobial resistance genes in bacteria isolated from Japanese honey, and their potential for conferring macrolide and lincosamide resistance in the American foulbrood pathogen Paenibacillus larvae.</title>
        <authorList>
            <person name="Okamoto M."/>
            <person name="Kumagai M."/>
            <person name="Kanamori H."/>
            <person name="Takamatsu D."/>
        </authorList>
    </citation>
    <scope>NUCLEOTIDE SEQUENCE</scope>
    <source>
        <strain evidence="3">J40TS1</strain>
    </source>
</reference>
<dbReference type="EMBL" id="BOSE01000001">
    <property type="protein sequence ID" value="GIP15539.1"/>
    <property type="molecule type" value="Genomic_DNA"/>
</dbReference>
<dbReference type="InterPro" id="IPR050248">
    <property type="entry name" value="Polysacc_deacetylase_ArnD"/>
</dbReference>
<feature type="chain" id="PRO_5037862269" evidence="1">
    <location>
        <begin position="28"/>
        <end position="267"/>
    </location>
</feature>
<dbReference type="Gene3D" id="3.20.20.370">
    <property type="entry name" value="Glycoside hydrolase/deacetylase"/>
    <property type="match status" value="1"/>
</dbReference>
<dbReference type="AlphaFoldDB" id="A0A919YNV2"/>